<sequence length="189" mass="20047">MIRTGFGTLAYLAQRAIAGFGSRRRLVYATMTGAALLGAAGWYHLTLTIDLVSTNDAVVQMDAKSDTAYVVAYFDDRHATRIAAGQPVSIDIKGPPDRTLSGHVVEVSEKTALLRLSGEDGGSMHASEIMIPVLIAFDDVIDAATFPASASVIPTINTKPRDGDLRAASPVCVCRFPIPMSGLKITDLP</sequence>
<dbReference type="EMBL" id="JAFCLK010000038">
    <property type="protein sequence ID" value="MBR1140244.1"/>
    <property type="molecule type" value="Genomic_DNA"/>
</dbReference>
<dbReference type="RefSeq" id="WP_172240732.1">
    <property type="nucleotide sequence ID" value="NZ_JABFDP010000027.1"/>
</dbReference>
<evidence type="ECO:0000313" key="2">
    <source>
        <dbReference type="Proteomes" id="UP001314635"/>
    </source>
</evidence>
<dbReference type="Gene3D" id="2.40.30.170">
    <property type="match status" value="1"/>
</dbReference>
<organism evidence="1 2">
    <name type="scientific">Bradyrhizobium denitrificans</name>
    <dbReference type="NCBI Taxonomy" id="2734912"/>
    <lineage>
        <taxon>Bacteria</taxon>
        <taxon>Pseudomonadati</taxon>
        <taxon>Pseudomonadota</taxon>
        <taxon>Alphaproteobacteria</taxon>
        <taxon>Hyphomicrobiales</taxon>
        <taxon>Nitrobacteraceae</taxon>
        <taxon>Bradyrhizobium</taxon>
    </lineage>
</organism>
<protein>
    <submittedName>
        <fullName evidence="1">HlyD family efflux transporter periplasmic adaptor subunit</fullName>
    </submittedName>
</protein>
<name>A0ABS5GGT2_9BRAD</name>
<evidence type="ECO:0000313" key="1">
    <source>
        <dbReference type="EMBL" id="MBR1140244.1"/>
    </source>
</evidence>
<dbReference type="Proteomes" id="UP001314635">
    <property type="component" value="Unassembled WGS sequence"/>
</dbReference>
<gene>
    <name evidence="1" type="ORF">JQ619_31250</name>
</gene>
<proteinExistence type="predicted"/>
<accession>A0ABS5GGT2</accession>
<comment type="caution">
    <text evidence="1">The sequence shown here is derived from an EMBL/GenBank/DDBJ whole genome shotgun (WGS) entry which is preliminary data.</text>
</comment>
<reference evidence="2" key="1">
    <citation type="journal article" date="2021" name="ISME J.">
        <title>Evolutionary origin and ecological implication of a unique nif island in free-living Bradyrhizobium lineages.</title>
        <authorList>
            <person name="Tao J."/>
        </authorList>
    </citation>
    <scope>NUCLEOTIDE SEQUENCE [LARGE SCALE GENOMIC DNA]</scope>
    <source>
        <strain evidence="2">SZCCT0094</strain>
    </source>
</reference>
<keyword evidence="2" id="KW-1185">Reference proteome</keyword>